<keyword evidence="2" id="KW-0457">Lysine biosynthesis</keyword>
<dbReference type="InterPro" id="IPR007886">
    <property type="entry name" value="AlaDH/PNT_N"/>
</dbReference>
<dbReference type="Pfam" id="PF05222">
    <property type="entry name" value="AlaDh_PNT_N"/>
    <property type="match status" value="1"/>
</dbReference>
<dbReference type="Pfam" id="PF03435">
    <property type="entry name" value="Sacchrp_dh_NADP"/>
    <property type="match status" value="1"/>
</dbReference>
<feature type="transmembrane region" description="Helical" evidence="4">
    <location>
        <begin position="310"/>
        <end position="335"/>
    </location>
</feature>
<dbReference type="InterPro" id="IPR051168">
    <property type="entry name" value="AASS"/>
</dbReference>
<feature type="domain" description="Alanine dehydrogenase/pyridine nucleotide transhydrogenase N-terminal" evidence="5">
    <location>
        <begin position="492"/>
        <end position="643"/>
    </location>
</feature>
<keyword evidence="4" id="KW-1133">Transmembrane helix</keyword>
<sequence length="1419" mass="157613">MASRKVKLKQPPSPRADDMTRRIFLLPTAGNNTHQVYDPQLCSERSIFGFGPSTTITIQGASKRKVDTRRSTRPHLAFLLSSLQPMVAAAPAPYESSDEHLRRAASSPQLVRTRNRSNSASSSASLTATEDNYARVHERSYASTSRFPIAYPPVWTYVTNSSNGPAETDTAASGPSDESGSEDGLENDDLIFVSRASSSTSLGSGVRYRKGSFRRSRRESELPRMVTTARGQACAGETETEIDELPSRLPTSRIRKKSPPLIPLAIEIIVPCLFEISRLLSIVPSLFGIVYNIHHAFRPPLMADIQFSSIDFIICALWATLTGFQCLALTTGLLWRWKAYYTTPSTLIRLIALQCICWPATHFTLQFFDYTQRPVACWALIGTTTCFSRSVQLWVTSNLYMPVSVGDGKVMRAEGRLGPRRWDWGEVIWKCALPAGMVYFITAWALIIKDELGFCRLNLRVKSRTRRVADRLDAGQNYSRRVHTRSPRVVIGIRREDPHRIWERRCPLTPEAVEHLVHEDGFDVLVQPCERRIFKNEEFVRVGAKLHHTLTPAHILLGIKETPLNEILTDPVSNVPRTHLMFSHTHKGQEYNTPLLSRFLHDSSSHTAASDAPHLLPSLIDWELLTDAMGKRTVGFGWYAGVAGALEGLISTAQLHLTLGVASPFLQFPRGKGTPRPHTAPLHALMNSLKDIGGTISREGQVSAGALALLREALPTQDIAVDGLPKLVENSGSHSHYHFKYAHHRLTLYVIHLQTLLCTKQRLSIRFTFFTRRKKTISSTECPGNGQIEWHTTQTHQATYLVSMNLFVSTQIAPFTTLLINGVGWTQSSPRLMTVEQTADALMRVQKHREILQSRSDSFNLESRDVMKGRCQSFADVSCDIEGGLAFLPRSSTLSEPFFSLDLRSAFPNLILPSTLPPLQIMAVDILPTALPLEASETFSKDVLPYIRNVANRYNEGNGPMDDEVIEMQHALERATIASAGKLPSDQPSRNTYLCQGHPNATSAVIDMSQHEMVGDLIQKVDIVISLLPATFHPIVAELCIKHNRHLITASYISSAMRALHERAVNANVLLLNEIGLDPGIDHCSAIALLSSLRRSGEKILSFTSFCGGLPAPECADVPLKYKFSWSPRGALSAALNSARFLVDGKVLTVSEERLLGSNISNLPVSDVLRFEGLPNRDSLTYSSTYNLQELNGLKTLFRGTLRYPGFSRLLSSFRQIGLLDIHRTLQISSYSDLVRASIEDLTKSAITQPSSMLSALADLVPGYDTEELYNSLSWISEPDDNHTPSPPRKHTPVIDLFATLLSHKLSYKSQERDLVVLHHEAITSLGDSRNQVHHAVLEVYGTPKYSAMALCVGLPVATAALRVLDGGFKAVGVHSPDDPAMYEFVLQGMQERGLNMKHKTRIYSEGSTVEGRLREVWV</sequence>
<keyword evidence="4" id="KW-0812">Transmembrane</keyword>
<keyword evidence="1" id="KW-0560">Oxidoreductase</keyword>
<dbReference type="SUPFAM" id="SSF52283">
    <property type="entry name" value="Formate/glycerate dehydrogenase catalytic domain-like"/>
    <property type="match status" value="1"/>
</dbReference>
<dbReference type="Gene3D" id="1.10.1870.10">
    <property type="entry name" value="Domain 3, Saccharopine reductase"/>
    <property type="match status" value="1"/>
</dbReference>
<dbReference type="PANTHER" id="PTHR11133">
    <property type="entry name" value="SACCHAROPINE DEHYDROGENASE"/>
    <property type="match status" value="1"/>
</dbReference>
<keyword evidence="2" id="KW-0028">Amino-acid biosynthesis</keyword>
<keyword evidence="7" id="KW-1185">Reference proteome</keyword>
<evidence type="ECO:0000256" key="2">
    <source>
        <dbReference type="ARBA" id="ARBA00023154"/>
    </source>
</evidence>
<dbReference type="InterPro" id="IPR005097">
    <property type="entry name" value="Sacchrp_dh_NADP-bd"/>
</dbReference>
<evidence type="ECO:0000313" key="6">
    <source>
        <dbReference type="EMBL" id="THH02997.1"/>
    </source>
</evidence>
<dbReference type="EMBL" id="SGPK01000520">
    <property type="protein sequence ID" value="THH02997.1"/>
    <property type="molecule type" value="Genomic_DNA"/>
</dbReference>
<dbReference type="GO" id="GO:0004753">
    <property type="term" value="F:saccharopine dehydrogenase activity"/>
    <property type="evidence" value="ECO:0007669"/>
    <property type="project" value="TreeGrafter"/>
</dbReference>
<feature type="transmembrane region" description="Helical" evidence="4">
    <location>
        <begin position="427"/>
        <end position="447"/>
    </location>
</feature>
<evidence type="ECO:0000256" key="3">
    <source>
        <dbReference type="SAM" id="MobiDB-lite"/>
    </source>
</evidence>
<dbReference type="InterPro" id="IPR021100">
    <property type="entry name" value="N-glycosylation_EOS1"/>
</dbReference>
<dbReference type="Gene3D" id="3.40.50.720">
    <property type="entry name" value="NAD(P)-binding Rossmann-like Domain"/>
    <property type="match status" value="3"/>
</dbReference>
<dbReference type="GO" id="GO:0005789">
    <property type="term" value="C:endoplasmic reticulum membrane"/>
    <property type="evidence" value="ECO:0007669"/>
    <property type="project" value="InterPro"/>
</dbReference>
<evidence type="ECO:0000313" key="7">
    <source>
        <dbReference type="Proteomes" id="UP000308199"/>
    </source>
</evidence>
<comment type="caution">
    <text evidence="6">The sequence shown here is derived from an EMBL/GenBank/DDBJ whole genome shotgun (WGS) entry which is preliminary data.</text>
</comment>
<dbReference type="GO" id="GO:0019878">
    <property type="term" value="P:lysine biosynthetic process via aminoadipic acid"/>
    <property type="evidence" value="ECO:0007669"/>
    <property type="project" value="TreeGrafter"/>
</dbReference>
<gene>
    <name evidence="6" type="ORF">EW145_g6616</name>
</gene>
<evidence type="ECO:0000256" key="1">
    <source>
        <dbReference type="ARBA" id="ARBA00023002"/>
    </source>
</evidence>
<protein>
    <recommendedName>
        <fullName evidence="5">Alanine dehydrogenase/pyridine nucleotide transhydrogenase N-terminal domain-containing protein</fullName>
    </recommendedName>
</protein>
<organism evidence="6 7">
    <name type="scientific">Phellinidium pouzarii</name>
    <dbReference type="NCBI Taxonomy" id="167371"/>
    <lineage>
        <taxon>Eukaryota</taxon>
        <taxon>Fungi</taxon>
        <taxon>Dikarya</taxon>
        <taxon>Basidiomycota</taxon>
        <taxon>Agaricomycotina</taxon>
        <taxon>Agaricomycetes</taxon>
        <taxon>Hymenochaetales</taxon>
        <taxon>Hymenochaetaceae</taxon>
        <taxon>Phellinidium</taxon>
    </lineage>
</organism>
<dbReference type="PANTHER" id="PTHR11133:SF23">
    <property type="entry name" value="SACCHAROPINE DEHYDROGENASE [NAD(+), L-LYSINE-FORMING]"/>
    <property type="match status" value="1"/>
</dbReference>
<dbReference type="Pfam" id="PF16653">
    <property type="entry name" value="Sacchrp_dh_C"/>
    <property type="match status" value="1"/>
</dbReference>
<feature type="transmembrane region" description="Helical" evidence="4">
    <location>
        <begin position="261"/>
        <end position="290"/>
    </location>
</feature>
<dbReference type="InterPro" id="IPR032095">
    <property type="entry name" value="Sacchrp_dh-like_C"/>
</dbReference>
<feature type="region of interest" description="Disordered" evidence="3">
    <location>
        <begin position="91"/>
        <end position="128"/>
    </location>
</feature>
<feature type="region of interest" description="Disordered" evidence="3">
    <location>
        <begin position="162"/>
        <end position="185"/>
    </location>
</feature>
<dbReference type="OrthoDB" id="10059875at2759"/>
<dbReference type="SMART" id="SM01003">
    <property type="entry name" value="AlaDh_PNT_N"/>
    <property type="match status" value="1"/>
</dbReference>
<dbReference type="Proteomes" id="UP000308199">
    <property type="component" value="Unassembled WGS sequence"/>
</dbReference>
<dbReference type="GO" id="GO:0034599">
    <property type="term" value="P:cellular response to oxidative stress"/>
    <property type="evidence" value="ECO:0007669"/>
    <property type="project" value="InterPro"/>
</dbReference>
<name>A0A4S4KWK0_9AGAM</name>
<evidence type="ECO:0000256" key="4">
    <source>
        <dbReference type="SAM" id="Phobius"/>
    </source>
</evidence>
<feature type="compositionally biased region" description="Low complexity" evidence="3">
    <location>
        <begin position="116"/>
        <end position="128"/>
    </location>
</feature>
<reference evidence="6 7" key="1">
    <citation type="submission" date="2019-02" db="EMBL/GenBank/DDBJ databases">
        <title>Genome sequencing of the rare red list fungi Phellinidium pouzarii.</title>
        <authorList>
            <person name="Buettner E."/>
            <person name="Kellner H."/>
        </authorList>
    </citation>
    <scope>NUCLEOTIDE SEQUENCE [LARGE SCALE GENOMIC DNA]</scope>
    <source>
        <strain evidence="6 7">DSM 108285</strain>
    </source>
</reference>
<proteinExistence type="predicted"/>
<evidence type="ECO:0000259" key="5">
    <source>
        <dbReference type="SMART" id="SM01003"/>
    </source>
</evidence>
<dbReference type="SUPFAM" id="SSF55347">
    <property type="entry name" value="Glyceraldehyde-3-phosphate dehydrogenase-like, C-terminal domain"/>
    <property type="match status" value="1"/>
</dbReference>
<dbReference type="Gene3D" id="3.30.360.10">
    <property type="entry name" value="Dihydrodipicolinate Reductase, domain 2"/>
    <property type="match status" value="1"/>
</dbReference>
<dbReference type="Pfam" id="PF12326">
    <property type="entry name" value="EOS1"/>
    <property type="match status" value="1"/>
</dbReference>
<keyword evidence="4" id="KW-0472">Membrane</keyword>
<accession>A0A4S4KWK0</accession>